<dbReference type="InterPro" id="IPR006311">
    <property type="entry name" value="TAT_signal"/>
</dbReference>
<accession>A0A1H8UKK9</accession>
<feature type="domain" description="GH64" evidence="2">
    <location>
        <begin position="12"/>
        <end position="387"/>
    </location>
</feature>
<gene>
    <name evidence="3" type="ORF">SAMN04489732_103335</name>
</gene>
<dbReference type="STRING" id="394193.SAMN04489732_103335"/>
<dbReference type="OrthoDB" id="5513218at2"/>
<evidence type="ECO:0000259" key="2">
    <source>
        <dbReference type="PROSITE" id="PS52006"/>
    </source>
</evidence>
<dbReference type="Proteomes" id="UP000198582">
    <property type="component" value="Unassembled WGS sequence"/>
</dbReference>
<dbReference type="Gene3D" id="3.30.920.50">
    <property type="entry name" value="Beta-1,3-glucanase, C-terminal domain"/>
    <property type="match status" value="1"/>
</dbReference>
<dbReference type="EMBL" id="FOEF01000003">
    <property type="protein sequence ID" value="SEP03752.1"/>
    <property type="molecule type" value="Genomic_DNA"/>
</dbReference>
<dbReference type="InterPro" id="IPR037176">
    <property type="entry name" value="Osmotin/thaumatin-like_sf"/>
</dbReference>
<sequence length="389" mass="41225">MISRRAFLGASAAAATFPLWGKGFASAATPDTFKLAFDDQTGAGATYAYVTGTTLDGKLVVLKADGTPYYPPSPAAQTPLAEDCAIPIKTLSQVTVPKMAGARVTFATDAKLDFFVNPGPALVPPSFVNTDDVNYNRNWSFCEFTFNNDVLFANISYVDFVAFPLGLHLTTTGSGDQTVSGLPAKSLDSIADALKAQGGAWTSLIEAGPDGTPLRALSAHYRADQFSGYLDGYIDQVWQKYAGTDLTVDTQVPGLGVFTGRVGSDGVLKFNNGEAFTKPVTADVWSCDSGPFAIKDGDSDARKAIIPRLAAALNRTTLLDNANQPTGEDPAKFYQAAETNHYARIVHSKLPDNRGYAFPYDDVSPGPDFSGAVQAGDPDTLTVTVNALR</sequence>
<evidence type="ECO:0000313" key="4">
    <source>
        <dbReference type="Proteomes" id="UP000198582"/>
    </source>
</evidence>
<protein>
    <submittedName>
        <fullName evidence="3">Beta-1,3-glucanase</fullName>
    </submittedName>
</protein>
<dbReference type="PROSITE" id="PS52006">
    <property type="entry name" value="GH64"/>
    <property type="match status" value="1"/>
</dbReference>
<dbReference type="AlphaFoldDB" id="A0A1H8UKK9"/>
<dbReference type="RefSeq" id="WP_091615484.1">
    <property type="nucleotide sequence ID" value="NZ_FOEF01000003.1"/>
</dbReference>
<evidence type="ECO:0000256" key="1">
    <source>
        <dbReference type="SAM" id="SignalP"/>
    </source>
</evidence>
<keyword evidence="4" id="KW-1185">Reference proteome</keyword>
<dbReference type="InterPro" id="IPR037398">
    <property type="entry name" value="Glyco_hydro_64_fam"/>
</dbReference>
<dbReference type="InterPro" id="IPR042517">
    <property type="entry name" value="Glyco_hydro_64_N_2"/>
</dbReference>
<dbReference type="PROSITE" id="PS51318">
    <property type="entry name" value="TAT"/>
    <property type="match status" value="1"/>
</dbReference>
<dbReference type="CDD" id="cd09220">
    <property type="entry name" value="GH64-GluB-like"/>
    <property type="match status" value="1"/>
</dbReference>
<dbReference type="InterPro" id="IPR032477">
    <property type="entry name" value="Glyco_hydro_64"/>
</dbReference>
<name>A0A1H8UKK9_9PSEU</name>
<dbReference type="PANTHER" id="PTHR38165:SF1">
    <property type="entry name" value="GLUCANASE B"/>
    <property type="match status" value="1"/>
</dbReference>
<dbReference type="Pfam" id="PF16483">
    <property type="entry name" value="Glyco_hydro_64"/>
    <property type="match status" value="1"/>
</dbReference>
<dbReference type="PANTHER" id="PTHR38165">
    <property type="match status" value="1"/>
</dbReference>
<feature type="chain" id="PRO_5011760758" evidence="1">
    <location>
        <begin position="28"/>
        <end position="389"/>
    </location>
</feature>
<organism evidence="3 4">
    <name type="scientific">Amycolatopsis saalfeldensis</name>
    <dbReference type="NCBI Taxonomy" id="394193"/>
    <lineage>
        <taxon>Bacteria</taxon>
        <taxon>Bacillati</taxon>
        <taxon>Actinomycetota</taxon>
        <taxon>Actinomycetes</taxon>
        <taxon>Pseudonocardiales</taxon>
        <taxon>Pseudonocardiaceae</taxon>
        <taxon>Amycolatopsis</taxon>
    </lineage>
</organism>
<keyword evidence="1" id="KW-0732">Signal</keyword>
<reference evidence="3 4" key="1">
    <citation type="submission" date="2016-10" db="EMBL/GenBank/DDBJ databases">
        <authorList>
            <person name="de Groot N.N."/>
        </authorList>
    </citation>
    <scope>NUCLEOTIDE SEQUENCE [LARGE SCALE GENOMIC DNA]</scope>
    <source>
        <strain evidence="3 4">DSM 44993</strain>
    </source>
</reference>
<evidence type="ECO:0000313" key="3">
    <source>
        <dbReference type="EMBL" id="SEP03752.1"/>
    </source>
</evidence>
<proteinExistence type="predicted"/>
<dbReference type="Gene3D" id="2.60.110.10">
    <property type="entry name" value="Thaumatin"/>
    <property type="match status" value="1"/>
</dbReference>
<feature type="signal peptide" evidence="1">
    <location>
        <begin position="1"/>
        <end position="27"/>
    </location>
</feature>